<evidence type="ECO:0000256" key="1">
    <source>
        <dbReference type="ARBA" id="ARBA00004141"/>
    </source>
</evidence>
<reference evidence="8 9" key="1">
    <citation type="journal article" date="2019" name="Genome Biol. Evol.">
        <title>Insights into the evolution of the New World diploid cottons (Gossypium, subgenus Houzingenia) based on genome sequencing.</title>
        <authorList>
            <person name="Grover C.E."/>
            <person name="Arick M.A. 2nd"/>
            <person name="Thrash A."/>
            <person name="Conover J.L."/>
            <person name="Sanders W.S."/>
            <person name="Peterson D.G."/>
            <person name="Frelichowski J.E."/>
            <person name="Scheffler J.A."/>
            <person name="Scheffler B.E."/>
            <person name="Wendel J.F."/>
        </authorList>
    </citation>
    <scope>NUCLEOTIDE SEQUENCE [LARGE SCALE GENOMIC DNA]</scope>
    <source>
        <strain evidence="8">1</strain>
        <tissue evidence="8">Leaf</tissue>
    </source>
</reference>
<evidence type="ECO:0000259" key="7">
    <source>
        <dbReference type="PROSITE" id="PS50922"/>
    </source>
</evidence>
<dbReference type="Proteomes" id="UP000593576">
    <property type="component" value="Unassembled WGS sequence"/>
</dbReference>
<evidence type="ECO:0000256" key="2">
    <source>
        <dbReference type="ARBA" id="ARBA00022692"/>
    </source>
</evidence>
<organism evidence="8 9">
    <name type="scientific">Gossypium schwendimanii</name>
    <name type="common">Cotton</name>
    <dbReference type="NCBI Taxonomy" id="34291"/>
    <lineage>
        <taxon>Eukaryota</taxon>
        <taxon>Viridiplantae</taxon>
        <taxon>Streptophyta</taxon>
        <taxon>Embryophyta</taxon>
        <taxon>Tracheophyta</taxon>
        <taxon>Spermatophyta</taxon>
        <taxon>Magnoliopsida</taxon>
        <taxon>eudicotyledons</taxon>
        <taxon>Gunneridae</taxon>
        <taxon>Pentapetalae</taxon>
        <taxon>rosids</taxon>
        <taxon>malvids</taxon>
        <taxon>Malvales</taxon>
        <taxon>Malvaceae</taxon>
        <taxon>Malvoideae</taxon>
        <taxon>Gossypium</taxon>
    </lineage>
</organism>
<dbReference type="Pfam" id="PF03798">
    <property type="entry name" value="TRAM_LAG1_CLN8"/>
    <property type="match status" value="1"/>
</dbReference>
<name>A0A7J9KZZ4_GOSSC</name>
<keyword evidence="9" id="KW-1185">Reference proteome</keyword>
<keyword evidence="3 6" id="KW-1133">Transmembrane helix</keyword>
<dbReference type="GO" id="GO:0005783">
    <property type="term" value="C:endoplasmic reticulum"/>
    <property type="evidence" value="ECO:0007669"/>
    <property type="project" value="TreeGrafter"/>
</dbReference>
<accession>A0A7J9KZZ4</accession>
<dbReference type="SMART" id="SM00724">
    <property type="entry name" value="TLC"/>
    <property type="match status" value="1"/>
</dbReference>
<feature type="domain" description="TLC" evidence="7">
    <location>
        <begin position="138"/>
        <end position="388"/>
    </location>
</feature>
<feature type="transmembrane region" description="Helical" evidence="6">
    <location>
        <begin position="300"/>
        <end position="319"/>
    </location>
</feature>
<feature type="non-terminal residue" evidence="8">
    <location>
        <position position="1"/>
    </location>
</feature>
<gene>
    <name evidence="8" type="ORF">Goshw_000711</name>
</gene>
<evidence type="ECO:0000313" key="9">
    <source>
        <dbReference type="Proteomes" id="UP000593576"/>
    </source>
</evidence>
<dbReference type="EMBL" id="JABFAF010000004">
    <property type="protein sequence ID" value="MBA0852062.1"/>
    <property type="molecule type" value="Genomic_DNA"/>
</dbReference>
<dbReference type="OrthoDB" id="10266980at2759"/>
<feature type="transmembrane region" description="Helical" evidence="6">
    <location>
        <begin position="331"/>
        <end position="349"/>
    </location>
</feature>
<evidence type="ECO:0000256" key="6">
    <source>
        <dbReference type="SAM" id="Phobius"/>
    </source>
</evidence>
<dbReference type="GO" id="GO:0016020">
    <property type="term" value="C:membrane"/>
    <property type="evidence" value="ECO:0007669"/>
    <property type="project" value="UniProtKB-SubCell"/>
</dbReference>
<dbReference type="PANTHER" id="PTHR13439:SF0">
    <property type="entry name" value="TOPOISOMERASE I DAMAGE AFFECTED PROTEIN 4"/>
    <property type="match status" value="1"/>
</dbReference>
<dbReference type="GO" id="GO:0055088">
    <property type="term" value="P:lipid homeostasis"/>
    <property type="evidence" value="ECO:0007669"/>
    <property type="project" value="TreeGrafter"/>
</dbReference>
<feature type="transmembrane region" description="Helical" evidence="6">
    <location>
        <begin position="224"/>
        <end position="247"/>
    </location>
</feature>
<evidence type="ECO:0000313" key="8">
    <source>
        <dbReference type="EMBL" id="MBA0852062.1"/>
    </source>
</evidence>
<comment type="caution">
    <text evidence="8">The sequence shown here is derived from an EMBL/GenBank/DDBJ whole genome shotgun (WGS) entry which is preliminary data.</text>
</comment>
<dbReference type="InterPro" id="IPR006634">
    <property type="entry name" value="TLC-dom"/>
</dbReference>
<keyword evidence="4 5" id="KW-0472">Membrane</keyword>
<dbReference type="AlphaFoldDB" id="A0A7J9KZZ4"/>
<feature type="transmembrane region" description="Helical" evidence="6">
    <location>
        <begin position="268"/>
        <end position="294"/>
    </location>
</feature>
<keyword evidence="2 5" id="KW-0812">Transmembrane</keyword>
<evidence type="ECO:0000256" key="4">
    <source>
        <dbReference type="ARBA" id="ARBA00023136"/>
    </source>
</evidence>
<evidence type="ECO:0000256" key="3">
    <source>
        <dbReference type="ARBA" id="ARBA00022989"/>
    </source>
</evidence>
<feature type="transmembrane region" description="Helical" evidence="6">
    <location>
        <begin position="185"/>
        <end position="209"/>
    </location>
</feature>
<proteinExistence type="predicted"/>
<protein>
    <recommendedName>
        <fullName evidence="7">TLC domain-containing protein</fullName>
    </recommendedName>
</protein>
<feature type="transmembrane region" description="Helical" evidence="6">
    <location>
        <begin position="137"/>
        <end position="165"/>
    </location>
</feature>
<evidence type="ECO:0000256" key="5">
    <source>
        <dbReference type="PROSITE-ProRule" id="PRU00205"/>
    </source>
</evidence>
<comment type="subcellular location">
    <subcellularLocation>
        <location evidence="1">Membrane</location>
        <topology evidence="1">Multi-pass membrane protein</topology>
    </subcellularLocation>
</comment>
<dbReference type="InterPro" id="IPR050846">
    <property type="entry name" value="TLCD"/>
</dbReference>
<dbReference type="PANTHER" id="PTHR13439">
    <property type="entry name" value="CT120 PROTEIN"/>
    <property type="match status" value="1"/>
</dbReference>
<sequence length="391" mass="44230">HGSEESILAKHLSGHTDNKDVTRAKRLELSRLMVELSVVLEGLQLDWSLVYVDNVTVIGLHMSLIQFRLTLSFSTSSMADLPSFSTKEFYWLASCFWGIITCKLVYDITGFISPFCFKGYGKLSDKEKMEWNNRCNFVLYSLILYRGFSTFHALIAAWASLYLLLFSDLFDEDSSNDLIVNRSSIISNMFLGFSIGYFLSDLAMVFWHFPALGGLEYVCMEVSLAYVALGGAWYLAGLFCLVGLSQTPNCRGLARKALPEASQTPSKWFILLISYLCQVLHHGLSMFSISLSLMSGQGQIYILMVLFSESTTPFVNIRWYLDVAGRKSSTIYIYNGIALFFGWLVLMHIPQILDLSYCCIVNFLHSVLHVGPLTLKIGMRNIGRKHYAYIN</sequence>
<dbReference type="PROSITE" id="PS50922">
    <property type="entry name" value="TLC"/>
    <property type="match status" value="1"/>
</dbReference>
<feature type="transmembrane region" description="Helical" evidence="6">
    <location>
        <begin position="89"/>
        <end position="117"/>
    </location>
</feature>